<feature type="region of interest" description="Disordered" evidence="1">
    <location>
        <begin position="88"/>
        <end position="274"/>
    </location>
</feature>
<feature type="chain" id="PRO_5026866285" evidence="3">
    <location>
        <begin position="23"/>
        <end position="425"/>
    </location>
</feature>
<feature type="compositionally biased region" description="Basic and acidic residues" evidence="1">
    <location>
        <begin position="204"/>
        <end position="251"/>
    </location>
</feature>
<feature type="compositionally biased region" description="Basic and acidic residues" evidence="1">
    <location>
        <begin position="315"/>
        <end position="333"/>
    </location>
</feature>
<evidence type="ECO:0000313" key="4">
    <source>
        <dbReference type="Proteomes" id="UP000504635"/>
    </source>
</evidence>
<evidence type="ECO:0000256" key="2">
    <source>
        <dbReference type="SAM" id="Phobius"/>
    </source>
</evidence>
<protein>
    <submittedName>
        <fullName evidence="5">Probable serine/threonine-protein kinase kinX isoform X1</fullName>
    </submittedName>
</protein>
<keyword evidence="3" id="KW-0732">Signal</keyword>
<organism evidence="4 5">
    <name type="scientific">Sitophilus oryzae</name>
    <name type="common">Rice weevil</name>
    <name type="synonym">Curculio oryzae</name>
    <dbReference type="NCBI Taxonomy" id="7048"/>
    <lineage>
        <taxon>Eukaryota</taxon>
        <taxon>Metazoa</taxon>
        <taxon>Ecdysozoa</taxon>
        <taxon>Arthropoda</taxon>
        <taxon>Hexapoda</taxon>
        <taxon>Insecta</taxon>
        <taxon>Pterygota</taxon>
        <taxon>Neoptera</taxon>
        <taxon>Endopterygota</taxon>
        <taxon>Coleoptera</taxon>
        <taxon>Polyphaga</taxon>
        <taxon>Cucujiformia</taxon>
        <taxon>Curculionidae</taxon>
        <taxon>Dryophthorinae</taxon>
        <taxon>Sitophilus</taxon>
    </lineage>
</organism>
<dbReference type="AlphaFoldDB" id="A0A6J2YK27"/>
<keyword evidence="2" id="KW-1133">Transmembrane helix</keyword>
<evidence type="ECO:0000313" key="5">
    <source>
        <dbReference type="RefSeq" id="XP_030764388.1"/>
    </source>
</evidence>
<feature type="region of interest" description="Disordered" evidence="1">
    <location>
        <begin position="297"/>
        <end position="348"/>
    </location>
</feature>
<reference evidence="5" key="1">
    <citation type="submission" date="2025-08" db="UniProtKB">
        <authorList>
            <consortium name="RefSeq"/>
        </authorList>
    </citation>
    <scope>IDENTIFICATION</scope>
    <source>
        <tissue evidence="5">Gonads</tissue>
    </source>
</reference>
<gene>
    <name evidence="5" type="primary">LOC115888721</name>
</gene>
<keyword evidence="2" id="KW-0472">Membrane</keyword>
<dbReference type="Proteomes" id="UP000504635">
    <property type="component" value="Unplaced"/>
</dbReference>
<dbReference type="InParanoid" id="A0A6J2YK27"/>
<feature type="compositionally biased region" description="Basic and acidic residues" evidence="1">
    <location>
        <begin position="182"/>
        <end position="196"/>
    </location>
</feature>
<sequence length="425" mass="46290">MALFKMSLVFVLVFCGIAFSKAQDLELLDQEFNIWAPEEPEAAYEAQLALQTLCENYNFVVDSRQIDCSNILLTARPKDAEYVHSISRRDAEEPEEGSGNEPAIESEAQPESNQNEAEKSEEAAVGGSILSAREPSPDAPHEDNANDTGAVEDEEEPKNPDVAPEASQNNTAKPEEVPNVEAEEKPQEQYEDKVEEPAPEENEDNKNVEENPEKPEEPVQETEDSKNDESEVKEQNKEDSEAAAAEKEAAKAEAIPVNTASGNNQEGSVEKVLPSDLAEVNGTHTKEDIIEEQSANAALLKPVQETPSNGVEVSESEKAVRKLAEKANEEVQKDSNAPNTGESTVQRGSKSTAVLLVLLVVVLVIGAAIFIRKYTGSKNKNKEPVTTNGKNGDIEQGQELKPLMKDGTKASPVKEYSENSKGTKY</sequence>
<keyword evidence="2" id="KW-0812">Transmembrane</keyword>
<feature type="region of interest" description="Disordered" evidence="1">
    <location>
        <begin position="378"/>
        <end position="425"/>
    </location>
</feature>
<accession>A0A6J2YK27</accession>
<keyword evidence="4" id="KW-1185">Reference proteome</keyword>
<keyword evidence="5" id="KW-0418">Kinase</keyword>
<feature type="signal peptide" evidence="3">
    <location>
        <begin position="1"/>
        <end position="22"/>
    </location>
</feature>
<feature type="compositionally biased region" description="Polar residues" evidence="1">
    <location>
        <begin position="258"/>
        <end position="267"/>
    </location>
</feature>
<dbReference type="KEGG" id="soy:115888721"/>
<dbReference type="RefSeq" id="XP_030764388.1">
    <property type="nucleotide sequence ID" value="XM_030908528.1"/>
</dbReference>
<proteinExistence type="predicted"/>
<feature type="compositionally biased region" description="Polar residues" evidence="1">
    <location>
        <begin position="334"/>
        <end position="348"/>
    </location>
</feature>
<dbReference type="OrthoDB" id="6784593at2759"/>
<evidence type="ECO:0000256" key="1">
    <source>
        <dbReference type="SAM" id="MobiDB-lite"/>
    </source>
</evidence>
<dbReference type="GeneID" id="115888721"/>
<dbReference type="GO" id="GO:0016301">
    <property type="term" value="F:kinase activity"/>
    <property type="evidence" value="ECO:0007669"/>
    <property type="project" value="UniProtKB-KW"/>
</dbReference>
<keyword evidence="5" id="KW-0808">Transferase</keyword>
<name>A0A6J2YK27_SITOR</name>
<feature type="transmembrane region" description="Helical" evidence="2">
    <location>
        <begin position="353"/>
        <end position="371"/>
    </location>
</feature>
<feature type="compositionally biased region" description="Basic and acidic residues" evidence="1">
    <location>
        <begin position="135"/>
        <end position="144"/>
    </location>
</feature>
<evidence type="ECO:0000256" key="3">
    <source>
        <dbReference type="SAM" id="SignalP"/>
    </source>
</evidence>